<protein>
    <submittedName>
        <fullName evidence="2">Uncharacterized protein</fullName>
    </submittedName>
</protein>
<keyword evidence="1" id="KW-0812">Transmembrane</keyword>
<comment type="caution">
    <text evidence="2">The sequence shown here is derived from an EMBL/GenBank/DDBJ whole genome shotgun (WGS) entry which is preliminary data.</text>
</comment>
<accession>A0A5C5YG22</accession>
<dbReference type="OrthoDB" id="9844003at2"/>
<keyword evidence="1" id="KW-0472">Membrane</keyword>
<dbReference type="AlphaFoldDB" id="A0A5C5YG22"/>
<keyword evidence="1" id="KW-1133">Transmembrane helix</keyword>
<dbReference type="EMBL" id="SJPK01000002">
    <property type="protein sequence ID" value="TWT74084.1"/>
    <property type="molecule type" value="Genomic_DNA"/>
</dbReference>
<dbReference type="Proteomes" id="UP000318053">
    <property type="component" value="Unassembled WGS sequence"/>
</dbReference>
<evidence type="ECO:0000313" key="3">
    <source>
        <dbReference type="Proteomes" id="UP000318053"/>
    </source>
</evidence>
<organism evidence="2 3">
    <name type="scientific">Allorhodopirellula solitaria</name>
    <dbReference type="NCBI Taxonomy" id="2527987"/>
    <lineage>
        <taxon>Bacteria</taxon>
        <taxon>Pseudomonadati</taxon>
        <taxon>Planctomycetota</taxon>
        <taxon>Planctomycetia</taxon>
        <taxon>Pirellulales</taxon>
        <taxon>Pirellulaceae</taxon>
        <taxon>Allorhodopirellula</taxon>
    </lineage>
</organism>
<keyword evidence="3" id="KW-1185">Reference proteome</keyword>
<evidence type="ECO:0000313" key="2">
    <source>
        <dbReference type="EMBL" id="TWT74084.1"/>
    </source>
</evidence>
<proteinExistence type="predicted"/>
<reference evidence="2 3" key="1">
    <citation type="submission" date="2019-02" db="EMBL/GenBank/DDBJ databases">
        <title>Deep-cultivation of Planctomycetes and their phenomic and genomic characterization uncovers novel biology.</title>
        <authorList>
            <person name="Wiegand S."/>
            <person name="Jogler M."/>
            <person name="Boedeker C."/>
            <person name="Pinto D."/>
            <person name="Vollmers J."/>
            <person name="Rivas-Marin E."/>
            <person name="Kohn T."/>
            <person name="Peeters S.H."/>
            <person name="Heuer A."/>
            <person name="Rast P."/>
            <person name="Oberbeckmann S."/>
            <person name="Bunk B."/>
            <person name="Jeske O."/>
            <person name="Meyerdierks A."/>
            <person name="Storesund J.E."/>
            <person name="Kallscheuer N."/>
            <person name="Luecker S."/>
            <person name="Lage O.M."/>
            <person name="Pohl T."/>
            <person name="Merkel B.J."/>
            <person name="Hornburger P."/>
            <person name="Mueller R.-W."/>
            <person name="Bruemmer F."/>
            <person name="Labrenz M."/>
            <person name="Spormann A.M."/>
            <person name="Op Den Camp H."/>
            <person name="Overmann J."/>
            <person name="Amann R."/>
            <person name="Jetten M.S.M."/>
            <person name="Mascher T."/>
            <person name="Medema M.H."/>
            <person name="Devos D.P."/>
            <person name="Kaster A.-K."/>
            <person name="Ovreas L."/>
            <person name="Rohde M."/>
            <person name="Galperin M.Y."/>
            <person name="Jogler C."/>
        </authorList>
    </citation>
    <scope>NUCLEOTIDE SEQUENCE [LARGE SCALE GENOMIC DNA]</scope>
    <source>
        <strain evidence="2 3">CA85</strain>
    </source>
</reference>
<evidence type="ECO:0000256" key="1">
    <source>
        <dbReference type="SAM" id="Phobius"/>
    </source>
</evidence>
<gene>
    <name evidence="2" type="ORF">CA85_09700</name>
</gene>
<name>A0A5C5YG22_9BACT</name>
<sequence>MKSSHSNANRHGNAEVSYTSAFTKFVYAVFILNVLGGLLLLVGLLAGWFSVDGDRMSDGTYRLGLVFDSEEVGEDIGETMNAASNLTETAKSASSLETHDGVIKQIDLETQQLILVSEGADVLAHVTDATEFDGDGLANLTDLTVGDEVRLTVQQKNDRLFVVKVKEEVDEAVQ</sequence>
<feature type="transmembrane region" description="Helical" evidence="1">
    <location>
        <begin position="25"/>
        <end position="49"/>
    </location>
</feature>
<dbReference type="RefSeq" id="WP_146390131.1">
    <property type="nucleotide sequence ID" value="NZ_SJPK01000002.1"/>
</dbReference>